<dbReference type="EMBL" id="CP017248">
    <property type="protein sequence ID" value="AOR33758.1"/>
    <property type="molecule type" value="Genomic_DNA"/>
</dbReference>
<dbReference type="RefSeq" id="WP_069780324.1">
    <property type="nucleotide sequence ID" value="NZ_CP017248.1"/>
</dbReference>
<gene>
    <name evidence="1" type="ORF">BFF78_24245</name>
</gene>
<protein>
    <submittedName>
        <fullName evidence="1">Uncharacterized protein</fullName>
    </submittedName>
</protein>
<keyword evidence="2" id="KW-1185">Reference proteome</keyword>
<sequence>MEETPPLHPAEDGATVGLFWVSADGVYVGAPATAPAPNVVLTAAGPRVTGPHPREWTWSDLVGLEITEVPTRSAPQRWATHAASFVAAALDAWVPSSPTEMTLSVIASDGTYRTPVYSSAAVAYSPREVALSRRLISHFTQGTATPAVMTEWWEQTRPTKVLRSREREAVLELWLARA</sequence>
<accession>A0A1D7YDQ5</accession>
<organism evidence="1 2">
    <name type="scientific">Streptomyces fodineus</name>
    <dbReference type="NCBI Taxonomy" id="1904616"/>
    <lineage>
        <taxon>Bacteria</taxon>
        <taxon>Bacillati</taxon>
        <taxon>Actinomycetota</taxon>
        <taxon>Actinomycetes</taxon>
        <taxon>Kitasatosporales</taxon>
        <taxon>Streptomycetaceae</taxon>
        <taxon>Streptomyces</taxon>
    </lineage>
</organism>
<evidence type="ECO:0000313" key="2">
    <source>
        <dbReference type="Proteomes" id="UP000094960"/>
    </source>
</evidence>
<dbReference type="Proteomes" id="UP000094960">
    <property type="component" value="Chromosome"/>
</dbReference>
<proteinExistence type="predicted"/>
<reference evidence="2" key="1">
    <citation type="submission" date="2016-09" db="EMBL/GenBank/DDBJ databases">
        <title>Streptomyces puniciscabiei strain:TW1S1 Genome sequencing and assembly.</title>
        <authorList>
            <person name="Kim M.-K."/>
            <person name="Kim S.B."/>
        </authorList>
    </citation>
    <scope>NUCLEOTIDE SEQUENCE [LARGE SCALE GENOMIC DNA]</scope>
    <source>
        <strain evidence="2">TW1S1</strain>
    </source>
</reference>
<dbReference type="AlphaFoldDB" id="A0A1D7YDQ5"/>
<name>A0A1D7YDQ5_9ACTN</name>
<dbReference type="KEGG" id="spun:BFF78_24245"/>
<evidence type="ECO:0000313" key="1">
    <source>
        <dbReference type="EMBL" id="AOR33758.1"/>
    </source>
</evidence>